<dbReference type="Gene3D" id="3.40.50.300">
    <property type="entry name" value="P-loop containing nucleotide triphosphate hydrolases"/>
    <property type="match status" value="1"/>
</dbReference>
<dbReference type="Proteomes" id="UP000330807">
    <property type="component" value="Unassembled WGS sequence"/>
</dbReference>
<keyword evidence="5" id="KW-0378">Hydrolase</keyword>
<dbReference type="CDD" id="cd03255">
    <property type="entry name" value="ABC_MJ0796_LolCDE_FtsE"/>
    <property type="match status" value="1"/>
</dbReference>
<dbReference type="InterPro" id="IPR003439">
    <property type="entry name" value="ABC_transporter-like_ATP-bd"/>
</dbReference>
<sequence length="241" mass="25607">MCEPIVAYGVRKTFAQKGGKPVEVLKGVDIHVGTKEMVAIVGPSGSGKSTLLHCLSGLESPTEGTIKLAGHDIVGISPNQLSKIRRAHAGFIFQSYNLISSLSAIENVSVAARLSGAAVAEQDLQHLFAKMGLAEKQKLKPVQLSGGEQQRVSIARALATNADIIFADEPTGALDAENTQHVLKILRNLVDVEGRSVLLVTHDLEAAALADRVLVFIDGTIKREMDSPSPKEILAAFEVAK</sequence>
<keyword evidence="2" id="KW-0547">Nucleotide-binding</keyword>
<proteinExistence type="predicted"/>
<dbReference type="FunFam" id="3.40.50.300:FF:000032">
    <property type="entry name" value="Export ABC transporter ATP-binding protein"/>
    <property type="match status" value="1"/>
</dbReference>
<keyword evidence="3 5" id="KW-0067">ATP-binding</keyword>
<dbReference type="EC" id="3.6.3.-" evidence="5"/>
<dbReference type="GO" id="GO:0005886">
    <property type="term" value="C:plasma membrane"/>
    <property type="evidence" value="ECO:0007669"/>
    <property type="project" value="TreeGrafter"/>
</dbReference>
<organism evidence="5 6">
    <name type="scientific">Collinsella aerofaciens</name>
    <dbReference type="NCBI Taxonomy" id="74426"/>
    <lineage>
        <taxon>Bacteria</taxon>
        <taxon>Bacillati</taxon>
        <taxon>Actinomycetota</taxon>
        <taxon>Coriobacteriia</taxon>
        <taxon>Coriobacteriales</taxon>
        <taxon>Coriobacteriaceae</taxon>
        <taxon>Collinsella</taxon>
    </lineage>
</organism>
<dbReference type="SMART" id="SM00382">
    <property type="entry name" value="AAA"/>
    <property type="match status" value="1"/>
</dbReference>
<dbReference type="InterPro" id="IPR015854">
    <property type="entry name" value="ABC_transpr_LolD-like"/>
</dbReference>
<dbReference type="PANTHER" id="PTHR24220">
    <property type="entry name" value="IMPORT ATP-BINDING PROTEIN"/>
    <property type="match status" value="1"/>
</dbReference>
<dbReference type="InterPro" id="IPR017871">
    <property type="entry name" value="ABC_transporter-like_CS"/>
</dbReference>
<dbReference type="PROSITE" id="PS50893">
    <property type="entry name" value="ABC_TRANSPORTER_2"/>
    <property type="match status" value="1"/>
</dbReference>
<dbReference type="GO" id="GO:0016887">
    <property type="term" value="F:ATP hydrolysis activity"/>
    <property type="evidence" value="ECO:0007669"/>
    <property type="project" value="InterPro"/>
</dbReference>
<dbReference type="GO" id="GO:0005524">
    <property type="term" value="F:ATP binding"/>
    <property type="evidence" value="ECO:0007669"/>
    <property type="project" value="UniProtKB-KW"/>
</dbReference>
<keyword evidence="1" id="KW-0813">Transport</keyword>
<protein>
    <submittedName>
        <fullName evidence="5">Macrolide export ATP-binding/permease protein MacB</fullName>
        <ecNumber evidence="5">3.6.3.-</ecNumber>
    </submittedName>
</protein>
<dbReference type="GO" id="GO:0022857">
    <property type="term" value="F:transmembrane transporter activity"/>
    <property type="evidence" value="ECO:0007669"/>
    <property type="project" value="TreeGrafter"/>
</dbReference>
<evidence type="ECO:0000313" key="6">
    <source>
        <dbReference type="Proteomes" id="UP000330807"/>
    </source>
</evidence>
<dbReference type="PROSITE" id="PS00211">
    <property type="entry name" value="ABC_TRANSPORTER_1"/>
    <property type="match status" value="1"/>
</dbReference>
<evidence type="ECO:0000256" key="2">
    <source>
        <dbReference type="ARBA" id="ARBA00022741"/>
    </source>
</evidence>
<feature type="domain" description="ABC transporter" evidence="4">
    <location>
        <begin position="5"/>
        <end position="239"/>
    </location>
</feature>
<dbReference type="InterPro" id="IPR017911">
    <property type="entry name" value="MacB-like_ATP-bd"/>
</dbReference>
<accession>A0A5K1J032</accession>
<gene>
    <name evidence="5" type="primary">macB_2</name>
    <name evidence="5" type="ORF">LMKDKBCB_01754</name>
</gene>
<evidence type="ECO:0000259" key="4">
    <source>
        <dbReference type="PROSITE" id="PS50893"/>
    </source>
</evidence>
<dbReference type="InterPro" id="IPR003593">
    <property type="entry name" value="AAA+_ATPase"/>
</dbReference>
<evidence type="ECO:0000256" key="3">
    <source>
        <dbReference type="ARBA" id="ARBA00022840"/>
    </source>
</evidence>
<evidence type="ECO:0000256" key="1">
    <source>
        <dbReference type="ARBA" id="ARBA00022448"/>
    </source>
</evidence>
<dbReference type="RefSeq" id="WP_156063376.1">
    <property type="nucleotide sequence ID" value="NZ_CABWIH010000034.1"/>
</dbReference>
<evidence type="ECO:0000313" key="5">
    <source>
        <dbReference type="EMBL" id="VWL94913.1"/>
    </source>
</evidence>
<reference evidence="5 6" key="1">
    <citation type="submission" date="2019-10" db="EMBL/GenBank/DDBJ databases">
        <authorList>
            <person name="Wolf R A."/>
        </authorList>
    </citation>
    <scope>NUCLEOTIDE SEQUENCE [LARGE SCALE GENOMIC DNA]</scope>
    <source>
        <strain evidence="5">Collinsella_aerofaciens_AK_138A</strain>
    </source>
</reference>
<dbReference type="InterPro" id="IPR027417">
    <property type="entry name" value="P-loop_NTPase"/>
</dbReference>
<dbReference type="Pfam" id="PF00005">
    <property type="entry name" value="ABC_tran"/>
    <property type="match status" value="1"/>
</dbReference>
<dbReference type="SUPFAM" id="SSF52540">
    <property type="entry name" value="P-loop containing nucleoside triphosphate hydrolases"/>
    <property type="match status" value="1"/>
</dbReference>
<dbReference type="EMBL" id="CABWIH010000034">
    <property type="protein sequence ID" value="VWL94913.1"/>
    <property type="molecule type" value="Genomic_DNA"/>
</dbReference>
<name>A0A5K1J032_9ACTN</name>
<dbReference type="AlphaFoldDB" id="A0A5K1J032"/>
<dbReference type="GO" id="GO:0098796">
    <property type="term" value="C:membrane protein complex"/>
    <property type="evidence" value="ECO:0007669"/>
    <property type="project" value="UniProtKB-ARBA"/>
</dbReference>